<feature type="non-terminal residue" evidence="4">
    <location>
        <position position="1"/>
    </location>
</feature>
<feature type="region of interest" description="Disordered" evidence="2">
    <location>
        <begin position="130"/>
        <end position="153"/>
    </location>
</feature>
<dbReference type="Gene3D" id="4.10.60.10">
    <property type="entry name" value="Zinc finger, CCHC-type"/>
    <property type="match status" value="1"/>
</dbReference>
<feature type="non-terminal residue" evidence="4">
    <location>
        <position position="889"/>
    </location>
</feature>
<dbReference type="InterPro" id="IPR036875">
    <property type="entry name" value="Znf_CCHC_sf"/>
</dbReference>
<dbReference type="Proteomes" id="UP001642484">
    <property type="component" value="Unassembled WGS sequence"/>
</dbReference>
<evidence type="ECO:0000313" key="4">
    <source>
        <dbReference type="EMBL" id="CAK9017419.1"/>
    </source>
</evidence>
<dbReference type="PROSITE" id="PS50158">
    <property type="entry name" value="ZF_CCHC"/>
    <property type="match status" value="1"/>
</dbReference>
<feature type="compositionally biased region" description="Acidic residues" evidence="2">
    <location>
        <begin position="366"/>
        <end position="375"/>
    </location>
</feature>
<evidence type="ECO:0000256" key="1">
    <source>
        <dbReference type="PROSITE-ProRule" id="PRU00047"/>
    </source>
</evidence>
<comment type="caution">
    <text evidence="4">The sequence shown here is derived from an EMBL/GenBank/DDBJ whole genome shotgun (WGS) entry which is preliminary data.</text>
</comment>
<dbReference type="EMBL" id="CAXAMN010006381">
    <property type="protein sequence ID" value="CAK9017419.1"/>
    <property type="molecule type" value="Genomic_DNA"/>
</dbReference>
<feature type="region of interest" description="Disordered" evidence="2">
    <location>
        <begin position="349"/>
        <end position="394"/>
    </location>
</feature>
<accession>A0ABP0JSX3</accession>
<dbReference type="Pfam" id="PF00098">
    <property type="entry name" value="zf-CCHC"/>
    <property type="match status" value="1"/>
</dbReference>
<keyword evidence="5" id="KW-1185">Reference proteome</keyword>
<dbReference type="SMART" id="SM00343">
    <property type="entry name" value="ZnF_C2HC"/>
    <property type="match status" value="1"/>
</dbReference>
<keyword evidence="1" id="KW-0862">Zinc</keyword>
<evidence type="ECO:0000256" key="2">
    <source>
        <dbReference type="SAM" id="MobiDB-lite"/>
    </source>
</evidence>
<sequence length="889" mass="100061">VGPVRVFTGDTEDFREYRRWKTWCLNKMLTMDKLSEDLAEELDFEDVEEFLTDHTGRDLPQGEDEGYPEQEVAEVLAASWREKRQELNKLQRTRQFQKAKDVRRSFRVEIEELKKQTTCNKCGKRGHWARECRSGNKGSGKGSAPSGSTSTSGVAMVESELDFVAMASERPSMLERLQLKRVQEATACPPFEIMLISSPGFGVLDSGCGRTIIGKATLLEFERLWKQQGVVIPQPVSEVHQFRFGNGHVETSTESVCIPVWLAGKRGSIRAAIVSGSAPLLISRTALKALQASIDFHNDELRVFNEVVIPLKTNAAGQYVIQLMQDSSPSQVKAPLFEEVMLTELPPLPALHASDPRKPPCNSPSEDQEPTESEDASAANADHRSSASYSKPFVEGPSTDAAAMRCWVQEDSGVSKIPWVSSCGPSWHTIHKRVVLDAVTKRVLASHEFQDRQSQRMSIVPLPPHSGHVITKFFHTDPRVASETTPGEGDCVWVPSAHQFRQLNKQIEVCHETLVSQTEPVIVQEVFSPPRFALEVKAHGLKAFSYDLKNGFDLSTRSDRSRVEEALEKHPPELLVLCPPCTDEGGWFFLNSSKWDRLQYLKRVAQSRSFIKWCCKLFHQQVNRGKRALFEHPTGAKTWSYPEVQSLCRKHYTVKLHMCRYGMQLPGSERFIRKSTRLLVSHEDMQVLSKLCEGVGKHEAHDVVAGRWPGVSSVSQYAGQYPRPFVKAVLHTVPAFRDRTSQNEVLEVIEDDLSASAWNEVNAVARVSVRTDEELKPVLMKLHKNLGHPPNHDLVRVLKHGQASEQALKLAKDFSCDFCKSQSRPSVPLPAQSRRITEVNHQVGLDVKLLQGWRVNQKIKALNLVDYASGFQRMIPFFEPETSSVIRQL</sequence>
<feature type="compositionally biased region" description="Low complexity" evidence="2">
    <location>
        <begin position="142"/>
        <end position="153"/>
    </location>
</feature>
<feature type="domain" description="CCHC-type" evidence="3">
    <location>
        <begin position="119"/>
        <end position="134"/>
    </location>
</feature>
<keyword evidence="1" id="KW-0479">Metal-binding</keyword>
<gene>
    <name evidence="4" type="ORF">CCMP2556_LOCUS12872</name>
</gene>
<dbReference type="InterPro" id="IPR001878">
    <property type="entry name" value="Znf_CCHC"/>
</dbReference>
<evidence type="ECO:0000313" key="5">
    <source>
        <dbReference type="Proteomes" id="UP001642484"/>
    </source>
</evidence>
<reference evidence="4 5" key="1">
    <citation type="submission" date="2024-02" db="EMBL/GenBank/DDBJ databases">
        <authorList>
            <person name="Chen Y."/>
            <person name="Shah S."/>
            <person name="Dougan E. K."/>
            <person name="Thang M."/>
            <person name="Chan C."/>
        </authorList>
    </citation>
    <scope>NUCLEOTIDE SEQUENCE [LARGE SCALE GENOMIC DNA]</scope>
</reference>
<protein>
    <recommendedName>
        <fullName evidence="3">CCHC-type domain-containing protein</fullName>
    </recommendedName>
</protein>
<dbReference type="SUPFAM" id="SSF57756">
    <property type="entry name" value="Retrovirus zinc finger-like domains"/>
    <property type="match status" value="1"/>
</dbReference>
<proteinExistence type="predicted"/>
<organism evidence="4 5">
    <name type="scientific">Durusdinium trenchii</name>
    <dbReference type="NCBI Taxonomy" id="1381693"/>
    <lineage>
        <taxon>Eukaryota</taxon>
        <taxon>Sar</taxon>
        <taxon>Alveolata</taxon>
        <taxon>Dinophyceae</taxon>
        <taxon>Suessiales</taxon>
        <taxon>Symbiodiniaceae</taxon>
        <taxon>Durusdinium</taxon>
    </lineage>
</organism>
<name>A0ABP0JSX3_9DINO</name>
<evidence type="ECO:0000259" key="3">
    <source>
        <dbReference type="PROSITE" id="PS50158"/>
    </source>
</evidence>
<keyword evidence="1" id="KW-0863">Zinc-finger</keyword>